<dbReference type="InterPro" id="IPR016181">
    <property type="entry name" value="Acyl_CoA_acyltransferase"/>
</dbReference>
<dbReference type="PRINTS" id="PR01438">
    <property type="entry name" value="UNVRSLSTRESS"/>
</dbReference>
<dbReference type="Pfam" id="PF00583">
    <property type="entry name" value="Acetyltransf_1"/>
    <property type="match status" value="1"/>
</dbReference>
<dbReference type="PROSITE" id="PS51186">
    <property type="entry name" value="GNAT"/>
    <property type="match status" value="1"/>
</dbReference>
<accession>A0A6J4T3J4</accession>
<dbReference type="SUPFAM" id="SSF55729">
    <property type="entry name" value="Acyl-CoA N-acyltransferases (Nat)"/>
    <property type="match status" value="1"/>
</dbReference>
<dbReference type="GO" id="GO:0016747">
    <property type="term" value="F:acyltransferase activity, transferring groups other than amino-acyl groups"/>
    <property type="evidence" value="ECO:0007669"/>
    <property type="project" value="InterPro"/>
</dbReference>
<dbReference type="AlphaFoldDB" id="A0A6J4T3J4"/>
<dbReference type="InterPro" id="IPR006016">
    <property type="entry name" value="UspA"/>
</dbReference>
<sequence>MSGEAAIVLRDGSEVVVRPITPEDREALAAAFDRLSPESRYRRFFTPLPRLSGTQLDYLTRVDHHDHEALVAFDPGTGDGVGVARYVRTGPAEAEPAIVVADDRHGLGLGTALLTALVRRAREEGITHFRANVLAGNQSAIRLVAGMGETTQRREGREVELLVSLAAPEIDAEHRLRELLREAAAETLAPAVTLLQRVTARPRATPRPAGERDYEAVIVAGTDGSPPAAAAVVHAAGLARALGCALHLVHVRRTPLAGAGGADGLPPELRGTRWELRRDEDIEVEVHARTGSPAVEIVDLATELGARMIVVGDHARSGAGRVLLGSVADAVLHHAPCDVLVVRSPS</sequence>
<organism evidence="3">
    <name type="scientific">uncultured Solirubrobacteraceae bacterium</name>
    <dbReference type="NCBI Taxonomy" id="1162706"/>
    <lineage>
        <taxon>Bacteria</taxon>
        <taxon>Bacillati</taxon>
        <taxon>Actinomycetota</taxon>
        <taxon>Thermoleophilia</taxon>
        <taxon>Solirubrobacterales</taxon>
        <taxon>Solirubrobacteraceae</taxon>
        <taxon>environmental samples</taxon>
    </lineage>
</organism>
<dbReference type="SUPFAM" id="SSF52402">
    <property type="entry name" value="Adenine nucleotide alpha hydrolases-like"/>
    <property type="match status" value="1"/>
</dbReference>
<feature type="domain" description="N-acetyltransferase" evidence="2">
    <location>
        <begin position="15"/>
        <end position="168"/>
    </location>
</feature>
<dbReference type="CDD" id="cd00293">
    <property type="entry name" value="USP-like"/>
    <property type="match status" value="1"/>
</dbReference>
<dbReference type="InterPro" id="IPR014729">
    <property type="entry name" value="Rossmann-like_a/b/a_fold"/>
</dbReference>
<name>A0A6J4T3J4_9ACTN</name>
<gene>
    <name evidence="3" type="ORF">AVDCRST_MAG30-2566</name>
</gene>
<evidence type="ECO:0000256" key="1">
    <source>
        <dbReference type="ARBA" id="ARBA00008791"/>
    </source>
</evidence>
<proteinExistence type="inferred from homology"/>
<dbReference type="PANTHER" id="PTHR46268:SF6">
    <property type="entry name" value="UNIVERSAL STRESS PROTEIN UP12"/>
    <property type="match status" value="1"/>
</dbReference>
<dbReference type="Gene3D" id="3.40.630.30">
    <property type="match status" value="1"/>
</dbReference>
<dbReference type="InterPro" id="IPR006015">
    <property type="entry name" value="Universal_stress_UspA"/>
</dbReference>
<comment type="similarity">
    <text evidence="1">Belongs to the universal stress protein A family.</text>
</comment>
<reference evidence="3" key="1">
    <citation type="submission" date="2020-02" db="EMBL/GenBank/DDBJ databases">
        <authorList>
            <person name="Meier V. D."/>
        </authorList>
    </citation>
    <scope>NUCLEOTIDE SEQUENCE</scope>
    <source>
        <strain evidence="3">AVDCRST_MAG30</strain>
    </source>
</reference>
<dbReference type="CDD" id="cd04301">
    <property type="entry name" value="NAT_SF"/>
    <property type="match status" value="1"/>
</dbReference>
<dbReference type="PANTHER" id="PTHR46268">
    <property type="entry name" value="STRESS RESPONSE PROTEIN NHAX"/>
    <property type="match status" value="1"/>
</dbReference>
<evidence type="ECO:0000259" key="2">
    <source>
        <dbReference type="PROSITE" id="PS51186"/>
    </source>
</evidence>
<dbReference type="InterPro" id="IPR000182">
    <property type="entry name" value="GNAT_dom"/>
</dbReference>
<protein>
    <recommendedName>
        <fullName evidence="2">N-acetyltransferase domain-containing protein</fullName>
    </recommendedName>
</protein>
<dbReference type="EMBL" id="CADCVS010000332">
    <property type="protein sequence ID" value="CAA9512471.1"/>
    <property type="molecule type" value="Genomic_DNA"/>
</dbReference>
<dbReference type="Gene3D" id="3.40.50.620">
    <property type="entry name" value="HUPs"/>
    <property type="match status" value="1"/>
</dbReference>
<evidence type="ECO:0000313" key="3">
    <source>
        <dbReference type="EMBL" id="CAA9512471.1"/>
    </source>
</evidence>
<dbReference type="Pfam" id="PF00582">
    <property type="entry name" value="Usp"/>
    <property type="match status" value="1"/>
</dbReference>